<feature type="domain" description="CBS" evidence="4">
    <location>
        <begin position="174"/>
        <end position="230"/>
    </location>
</feature>
<dbReference type="PANTHER" id="PTHR43080:SF2">
    <property type="entry name" value="CBS DOMAIN-CONTAINING PROTEIN"/>
    <property type="match status" value="1"/>
</dbReference>
<accession>A0A3G2L7Z1</accession>
<evidence type="ECO:0000313" key="5">
    <source>
        <dbReference type="EMBL" id="AYN68382.1"/>
    </source>
</evidence>
<dbReference type="Pfam" id="PF00027">
    <property type="entry name" value="cNMP_binding"/>
    <property type="match status" value="1"/>
</dbReference>
<evidence type="ECO:0000256" key="1">
    <source>
        <dbReference type="ARBA" id="ARBA00023122"/>
    </source>
</evidence>
<dbReference type="Gene3D" id="3.10.580.10">
    <property type="entry name" value="CBS-domain"/>
    <property type="match status" value="1"/>
</dbReference>
<dbReference type="GO" id="GO:0008773">
    <property type="term" value="F:[protein-PII] uridylyltransferase activity"/>
    <property type="evidence" value="ECO:0007669"/>
    <property type="project" value="InterPro"/>
</dbReference>
<feature type="domain" description="Cyclic nucleotide-binding" evidence="3">
    <location>
        <begin position="54"/>
        <end position="136"/>
    </location>
</feature>
<dbReference type="InterPro" id="IPR018821">
    <property type="entry name" value="DUF294_put_nucleoTrafse_sb-bd"/>
</dbReference>
<evidence type="ECO:0000259" key="4">
    <source>
        <dbReference type="PROSITE" id="PS51371"/>
    </source>
</evidence>
<evidence type="ECO:0000259" key="3">
    <source>
        <dbReference type="PROSITE" id="PS50042"/>
    </source>
</evidence>
<reference evidence="5 6" key="1">
    <citation type="submission" date="2018-08" db="EMBL/GenBank/DDBJ databases">
        <title>The reduced genetic potential of extracellular carbohydrate catabolism in Euzebyella marina RN62, a Flavobacteriia bacterium isolated from the hadal water.</title>
        <authorList>
            <person name="Xue C."/>
        </authorList>
    </citation>
    <scope>NUCLEOTIDE SEQUENCE [LARGE SCALE GENOMIC DNA]</scope>
    <source>
        <strain evidence="5 6">RN62</strain>
    </source>
</reference>
<dbReference type="InterPro" id="IPR014710">
    <property type="entry name" value="RmlC-like_jellyroll"/>
</dbReference>
<dbReference type="Pfam" id="PF10335">
    <property type="entry name" value="DUF294_C"/>
    <property type="match status" value="1"/>
</dbReference>
<organism evidence="5 6">
    <name type="scientific">Euzebyella marina</name>
    <dbReference type="NCBI Taxonomy" id="1761453"/>
    <lineage>
        <taxon>Bacteria</taxon>
        <taxon>Pseudomonadati</taxon>
        <taxon>Bacteroidota</taxon>
        <taxon>Flavobacteriia</taxon>
        <taxon>Flavobacteriales</taxon>
        <taxon>Flavobacteriaceae</taxon>
        <taxon>Euzebyella</taxon>
    </lineage>
</organism>
<feature type="domain" description="CBS" evidence="4">
    <location>
        <begin position="238"/>
        <end position="297"/>
    </location>
</feature>
<protein>
    <submittedName>
        <fullName evidence="5">CBS domain-containing protein</fullName>
    </submittedName>
</protein>
<dbReference type="PROSITE" id="PS50042">
    <property type="entry name" value="CNMP_BINDING_3"/>
    <property type="match status" value="1"/>
</dbReference>
<dbReference type="CDD" id="cd05401">
    <property type="entry name" value="NT_GlnE_GlnD_like"/>
    <property type="match status" value="1"/>
</dbReference>
<dbReference type="RefSeq" id="WP_121849395.1">
    <property type="nucleotide sequence ID" value="NZ_CP032050.1"/>
</dbReference>
<dbReference type="Proteomes" id="UP000276309">
    <property type="component" value="Chromosome"/>
</dbReference>
<dbReference type="Gene3D" id="2.60.120.10">
    <property type="entry name" value="Jelly Rolls"/>
    <property type="match status" value="1"/>
</dbReference>
<dbReference type="InterPro" id="IPR000644">
    <property type="entry name" value="CBS_dom"/>
</dbReference>
<dbReference type="EMBL" id="CP032050">
    <property type="protein sequence ID" value="AYN68382.1"/>
    <property type="molecule type" value="Genomic_DNA"/>
</dbReference>
<dbReference type="InterPro" id="IPR000595">
    <property type="entry name" value="cNMP-bd_dom"/>
</dbReference>
<gene>
    <name evidence="5" type="ORF">D1013_13830</name>
</gene>
<keyword evidence="1 2" id="KW-0129">CBS domain</keyword>
<dbReference type="Pfam" id="PF03445">
    <property type="entry name" value="DUF294"/>
    <property type="match status" value="1"/>
</dbReference>
<dbReference type="OrthoDB" id="9810963at2"/>
<evidence type="ECO:0000256" key="2">
    <source>
        <dbReference type="PROSITE-ProRule" id="PRU00703"/>
    </source>
</evidence>
<dbReference type="InterPro" id="IPR051257">
    <property type="entry name" value="Diverse_CBS-Domain"/>
</dbReference>
<name>A0A3G2L7Z1_9FLAO</name>
<dbReference type="InterPro" id="IPR018490">
    <property type="entry name" value="cNMP-bd_dom_sf"/>
</dbReference>
<dbReference type="Pfam" id="PF00571">
    <property type="entry name" value="CBS"/>
    <property type="match status" value="2"/>
</dbReference>
<dbReference type="SUPFAM" id="SSF51206">
    <property type="entry name" value="cAMP-binding domain-like"/>
    <property type="match status" value="1"/>
</dbReference>
<dbReference type="AlphaFoldDB" id="A0A3G2L7Z1"/>
<dbReference type="PROSITE" id="PS51371">
    <property type="entry name" value="CBS"/>
    <property type="match status" value="2"/>
</dbReference>
<sequence>MKNTISVRVADFLKNYPPFNELRSKDLEVLSQEIKIIYKVKDAIIFSEDEKAHEHFYVVHKGAVALLKKPNESMVDLCDEGDIFGLRPLMANEDYKMEAKAYEESILYAIPIANFRPFTKSHDGVANFLMESFASNTRNPYSIGRKGKLFQDGPEANDAPKEGSDFLDLQSVNYSKKLVTCTPNTTLKTVALSMTKKKVGAMLILNNKLPIGIITDKDIRNKIATGEFPITAKAKDIMSSPVITYPKKMTLAQAQMAMMKSGISHLCITTDGTPNSEAIGIISKHDIMLELGNNPAVLMKAIKRAGKYKKIKTVRRGIMSLLQGYLRQNIPLTLISKIITELNDACIKQVISIALEKMEEQPPVKFAWLALGSQGRSEQLLHTDQDNALIFEDVASEDLQVTKEYFLLLSKQVTQGLNAIGYEYCPADMMASNPEWCLSISEWKERTFHWITNPGRDEVLLSSIFFDFNRSYGESFLVDELTEHIFETTQKYPIFFVHLASGALQNPSPSGFFRSFLVEEDGAHKDFFDLKRRALMPLVDGARVLVLSSQIKSINNTAERFEKLAELEPNNQELFLACSYATKALLKFRTRQGLLHNDSGRFIALDTLSKEEKIKLKRTFKTIKELQELIKIRFKVANLVG</sequence>
<dbReference type="InterPro" id="IPR046342">
    <property type="entry name" value="CBS_dom_sf"/>
</dbReference>
<dbReference type="PANTHER" id="PTHR43080">
    <property type="entry name" value="CBS DOMAIN-CONTAINING PROTEIN CBSX3, MITOCHONDRIAL"/>
    <property type="match status" value="1"/>
</dbReference>
<evidence type="ECO:0000313" key="6">
    <source>
        <dbReference type="Proteomes" id="UP000276309"/>
    </source>
</evidence>
<dbReference type="CDD" id="cd00038">
    <property type="entry name" value="CAP_ED"/>
    <property type="match status" value="1"/>
</dbReference>
<proteinExistence type="predicted"/>
<dbReference type="InterPro" id="IPR005105">
    <property type="entry name" value="GlnD_Uridyltrans_N"/>
</dbReference>
<dbReference type="KEGG" id="emar:D1013_13830"/>
<dbReference type="SMART" id="SM00116">
    <property type="entry name" value="CBS"/>
    <property type="match status" value="2"/>
</dbReference>
<keyword evidence="6" id="KW-1185">Reference proteome</keyword>
<dbReference type="SUPFAM" id="SSF54631">
    <property type="entry name" value="CBS-domain pair"/>
    <property type="match status" value="1"/>
</dbReference>